<dbReference type="FunFam" id="3.90.190.10:FF:000157">
    <property type="entry name" value="Protein-tyrosine phosphatase"/>
    <property type="match status" value="1"/>
</dbReference>
<accession>A0A3A4NHM5</accession>
<dbReference type="Pfam" id="PF22785">
    <property type="entry name" value="Tc-R-P"/>
    <property type="match status" value="1"/>
</dbReference>
<proteinExistence type="predicted"/>
<sequence length="167" mass="18622">MEYRRTLLNFSFVVPGLLAGMARPGTTGSLEQDLIFLQMQGIKALLSLSEAEVDEQTVLQRGFDFLHIPVADFTAPTLKQVEQAMEFVERKIDLEGKPVVIFCGAGCGRTGTFLACYFVKKGKLPEEAIHHVRSIRPCSIETGSQRELIYKYAEHLRVSGRDGKVES</sequence>
<dbReference type="AlphaFoldDB" id="A0A3A4NHM5"/>
<name>A0A3A4NHM5_ABYX5</name>
<dbReference type="InterPro" id="IPR003595">
    <property type="entry name" value="Tyr_Pase_cat"/>
</dbReference>
<dbReference type="SMART" id="SM00404">
    <property type="entry name" value="PTPc_motif"/>
    <property type="match status" value="1"/>
</dbReference>
<comment type="caution">
    <text evidence="3">The sequence shown here is derived from an EMBL/GenBank/DDBJ whole genome shotgun (WGS) entry which is preliminary data.</text>
</comment>
<dbReference type="InterPro" id="IPR020422">
    <property type="entry name" value="TYR_PHOSPHATASE_DUAL_dom"/>
</dbReference>
<feature type="domain" description="Tyrosine specific protein phosphatases" evidence="2">
    <location>
        <begin position="79"/>
        <end position="147"/>
    </location>
</feature>
<dbReference type="Proteomes" id="UP000265882">
    <property type="component" value="Unassembled WGS sequence"/>
</dbReference>
<evidence type="ECO:0000259" key="1">
    <source>
        <dbReference type="PROSITE" id="PS50054"/>
    </source>
</evidence>
<feature type="domain" description="Tyrosine-protein phosphatase" evidence="1">
    <location>
        <begin position="9"/>
        <end position="161"/>
    </location>
</feature>
<dbReference type="SUPFAM" id="SSF52799">
    <property type="entry name" value="(Phosphotyrosine protein) phosphatases II"/>
    <property type="match status" value="1"/>
</dbReference>
<gene>
    <name evidence="3" type="ORF">C4520_14845</name>
</gene>
<dbReference type="SMART" id="SM00195">
    <property type="entry name" value="DSPc"/>
    <property type="match status" value="1"/>
</dbReference>
<dbReference type="Gene3D" id="3.90.190.10">
    <property type="entry name" value="Protein tyrosine phosphatase superfamily"/>
    <property type="match status" value="1"/>
</dbReference>
<dbReference type="PROSITE" id="PS50056">
    <property type="entry name" value="TYR_PHOSPHATASE_2"/>
    <property type="match status" value="1"/>
</dbReference>
<dbReference type="InterPro" id="IPR050561">
    <property type="entry name" value="PTP"/>
</dbReference>
<dbReference type="InterPro" id="IPR000387">
    <property type="entry name" value="Tyr_Pase_dom"/>
</dbReference>
<dbReference type="InterPro" id="IPR029021">
    <property type="entry name" value="Prot-tyrosine_phosphatase-like"/>
</dbReference>
<dbReference type="PANTHER" id="PTHR23339">
    <property type="entry name" value="TYROSINE SPECIFIC PROTEIN PHOSPHATASE AND DUAL SPECIFICITY PROTEIN PHOSPHATASE"/>
    <property type="match status" value="1"/>
</dbReference>
<protein>
    <submittedName>
        <fullName evidence="3">Uncharacterized protein</fullName>
    </submittedName>
</protein>
<evidence type="ECO:0000313" key="3">
    <source>
        <dbReference type="EMBL" id="RJP18125.1"/>
    </source>
</evidence>
<dbReference type="EMBL" id="QZKU01000105">
    <property type="protein sequence ID" value="RJP18125.1"/>
    <property type="molecule type" value="Genomic_DNA"/>
</dbReference>
<evidence type="ECO:0000313" key="4">
    <source>
        <dbReference type="Proteomes" id="UP000265882"/>
    </source>
</evidence>
<evidence type="ECO:0000259" key="2">
    <source>
        <dbReference type="PROSITE" id="PS50056"/>
    </source>
</evidence>
<organism evidence="3 4">
    <name type="scientific">Abyssobacteria bacterium (strain SURF_5)</name>
    <dbReference type="NCBI Taxonomy" id="2093360"/>
    <lineage>
        <taxon>Bacteria</taxon>
        <taxon>Pseudomonadati</taxon>
        <taxon>Candidatus Hydrogenedentota</taxon>
        <taxon>Candidatus Abyssobacteria</taxon>
    </lineage>
</organism>
<dbReference type="PROSITE" id="PS50054">
    <property type="entry name" value="TYR_PHOSPHATASE_DUAL"/>
    <property type="match status" value="1"/>
</dbReference>
<reference evidence="3 4" key="1">
    <citation type="journal article" date="2017" name="ISME J.">
        <title>Energy and carbon metabolisms in a deep terrestrial subsurface fluid microbial community.</title>
        <authorList>
            <person name="Momper L."/>
            <person name="Jungbluth S.P."/>
            <person name="Lee M.D."/>
            <person name="Amend J.P."/>
        </authorList>
    </citation>
    <scope>NUCLEOTIDE SEQUENCE [LARGE SCALE GENOMIC DNA]</scope>
    <source>
        <strain evidence="3">SURF_5</strain>
    </source>
</reference>